<evidence type="ECO:0000313" key="1">
    <source>
        <dbReference type="EMBL" id="KFF16569.1"/>
    </source>
</evidence>
<gene>
    <name evidence="2" type="ORF">B0A62_19330</name>
    <name evidence="1" type="ORF">IW20_10400</name>
</gene>
<dbReference type="Proteomes" id="UP000028712">
    <property type="component" value="Unassembled WGS sequence"/>
</dbReference>
<protein>
    <recommendedName>
        <fullName evidence="5">Lipoprotein</fullName>
    </recommendedName>
</protein>
<sequence>MKFKKKHFFLFFVLINLFISCEKNQTKKQKIAYYIDLSVQQKSTISSFKIEPNGKGIVLINGMSGIDSIYQVQFNKKEIDNITKKINELSLTKCDTIDKNYSDGMRYIMIINDNKQNKKTLISGTCKQLETLDNLVLYIMNIYDKKEKSLFYESLKIITPPPFPENFKMEKDNKN</sequence>
<accession>A0A086AIQ5</accession>
<reference evidence="1 3" key="1">
    <citation type="submission" date="2014-07" db="EMBL/GenBank/DDBJ databases">
        <title>Genome of Flavobacterium hydatis DSM 2063.</title>
        <authorList>
            <person name="Pipes S.E."/>
            <person name="Stropko S.J."/>
            <person name="Newman J.D."/>
        </authorList>
    </citation>
    <scope>NUCLEOTIDE SEQUENCE [LARGE SCALE GENOMIC DNA]</scope>
    <source>
        <strain evidence="1 3">DSM 2063</strain>
    </source>
</reference>
<name>A0A086AIQ5_FLAHY</name>
<organism evidence="1 3">
    <name type="scientific">Flavobacterium hydatis</name>
    <name type="common">Cytophaga aquatilis</name>
    <dbReference type="NCBI Taxonomy" id="991"/>
    <lineage>
        <taxon>Bacteria</taxon>
        <taxon>Pseudomonadati</taxon>
        <taxon>Bacteroidota</taxon>
        <taxon>Flavobacteriia</taxon>
        <taxon>Flavobacteriales</taxon>
        <taxon>Flavobacteriaceae</taxon>
        <taxon>Flavobacterium</taxon>
    </lineage>
</organism>
<dbReference type="Proteomes" id="UP000198424">
    <property type="component" value="Unassembled WGS sequence"/>
</dbReference>
<dbReference type="PROSITE" id="PS51257">
    <property type="entry name" value="PROKAR_LIPOPROTEIN"/>
    <property type="match status" value="1"/>
</dbReference>
<dbReference type="EMBL" id="JPRM01000014">
    <property type="protein sequence ID" value="KFF16569.1"/>
    <property type="molecule type" value="Genomic_DNA"/>
</dbReference>
<comment type="caution">
    <text evidence="1">The sequence shown here is derived from an EMBL/GenBank/DDBJ whole genome shotgun (WGS) entry which is preliminary data.</text>
</comment>
<dbReference type="STRING" id="991.IW20_10400"/>
<evidence type="ECO:0008006" key="5">
    <source>
        <dbReference type="Google" id="ProtNLM"/>
    </source>
</evidence>
<evidence type="ECO:0000313" key="2">
    <source>
        <dbReference type="EMBL" id="OXA90227.1"/>
    </source>
</evidence>
<dbReference type="AlphaFoldDB" id="A0A086AIQ5"/>
<reference evidence="2 4" key="2">
    <citation type="submission" date="2016-11" db="EMBL/GenBank/DDBJ databases">
        <title>Whole genomes of Flavobacteriaceae.</title>
        <authorList>
            <person name="Stine C."/>
            <person name="Li C."/>
            <person name="Tadesse D."/>
        </authorList>
    </citation>
    <scope>NUCLEOTIDE SEQUENCE [LARGE SCALE GENOMIC DNA]</scope>
    <source>
        <strain evidence="2 4">ATCC 29551</strain>
    </source>
</reference>
<proteinExistence type="predicted"/>
<dbReference type="RefSeq" id="WP_035621516.1">
    <property type="nucleotide sequence ID" value="NZ_JBEWQG010000024.1"/>
</dbReference>
<dbReference type="eggNOG" id="ENOG502ZYPQ">
    <property type="taxonomic scope" value="Bacteria"/>
</dbReference>
<evidence type="ECO:0000313" key="3">
    <source>
        <dbReference type="Proteomes" id="UP000028712"/>
    </source>
</evidence>
<dbReference type="EMBL" id="MUGY01000028">
    <property type="protein sequence ID" value="OXA90227.1"/>
    <property type="molecule type" value="Genomic_DNA"/>
</dbReference>
<keyword evidence="4" id="KW-1185">Reference proteome</keyword>
<evidence type="ECO:0000313" key="4">
    <source>
        <dbReference type="Proteomes" id="UP000198424"/>
    </source>
</evidence>